<organism evidence="2 3">
    <name type="scientific">Paenibacillus thiaminolyticus</name>
    <name type="common">Bacillus thiaminolyticus</name>
    <dbReference type="NCBI Taxonomy" id="49283"/>
    <lineage>
        <taxon>Bacteria</taxon>
        <taxon>Bacillati</taxon>
        <taxon>Bacillota</taxon>
        <taxon>Bacilli</taxon>
        <taxon>Bacillales</taxon>
        <taxon>Paenibacillaceae</taxon>
        <taxon>Paenibacillus</taxon>
    </lineage>
</organism>
<accession>A0A3A3GK56</accession>
<reference evidence="2 3" key="1">
    <citation type="submission" date="2018-09" db="EMBL/GenBank/DDBJ databases">
        <title>Paenibacillus SK2017-BO5.</title>
        <authorList>
            <person name="Piskunova J.V."/>
            <person name="Dubiley S.A."/>
            <person name="Severinov K.V."/>
        </authorList>
    </citation>
    <scope>NUCLEOTIDE SEQUENCE [LARGE SCALE GENOMIC DNA]</scope>
    <source>
        <strain evidence="2 3">BO5</strain>
    </source>
</reference>
<protein>
    <submittedName>
        <fullName evidence="2">Uncharacterized protein</fullName>
    </submittedName>
</protein>
<evidence type="ECO:0000313" key="2">
    <source>
        <dbReference type="EMBL" id="RJG24873.1"/>
    </source>
</evidence>
<sequence length="60" mass="6624">MRGNEEEAHKHRKELSHIHLNTAARARRDDRECGDGGKDRKEEDGKEDGKDAAGKAAVNG</sequence>
<proteinExistence type="predicted"/>
<dbReference type="Proteomes" id="UP000266177">
    <property type="component" value="Unassembled WGS sequence"/>
</dbReference>
<feature type="compositionally biased region" description="Basic and acidic residues" evidence="1">
    <location>
        <begin position="26"/>
        <end position="53"/>
    </location>
</feature>
<comment type="caution">
    <text evidence="2">The sequence shown here is derived from an EMBL/GenBank/DDBJ whole genome shotgun (WGS) entry which is preliminary data.</text>
</comment>
<dbReference type="EMBL" id="QYZD01000005">
    <property type="protein sequence ID" value="RJG24873.1"/>
    <property type="molecule type" value="Genomic_DNA"/>
</dbReference>
<evidence type="ECO:0000256" key="1">
    <source>
        <dbReference type="SAM" id="MobiDB-lite"/>
    </source>
</evidence>
<dbReference type="AlphaFoldDB" id="A0A3A3GK56"/>
<name>A0A3A3GK56_PANTH</name>
<feature type="region of interest" description="Disordered" evidence="1">
    <location>
        <begin position="1"/>
        <end position="60"/>
    </location>
</feature>
<gene>
    <name evidence="2" type="ORF">DQX05_08495</name>
</gene>
<evidence type="ECO:0000313" key="3">
    <source>
        <dbReference type="Proteomes" id="UP000266177"/>
    </source>
</evidence>